<organism evidence="3 4">
    <name type="scientific">Microbacterium phage Eleri</name>
    <dbReference type="NCBI Taxonomy" id="2079581"/>
    <lineage>
        <taxon>Viruses</taxon>
        <taxon>Duplodnaviria</taxon>
        <taxon>Heunggongvirae</taxon>
        <taxon>Uroviricota</taxon>
        <taxon>Caudoviricetes</taxon>
        <taxon>Elerivirus</taxon>
        <taxon>Elerivirus eleri</taxon>
    </lineage>
</organism>
<accession>A0A2L0HPJ7</accession>
<name>A0A2L0HPJ7_9CAUD</name>
<evidence type="ECO:0000259" key="2">
    <source>
        <dbReference type="Pfam" id="PF10979"/>
    </source>
</evidence>
<evidence type="ECO:0000256" key="1">
    <source>
        <dbReference type="SAM" id="MobiDB-lite"/>
    </source>
</evidence>
<feature type="region of interest" description="Disordered" evidence="1">
    <location>
        <begin position="203"/>
        <end position="241"/>
    </location>
</feature>
<evidence type="ECO:0000313" key="3">
    <source>
        <dbReference type="EMBL" id="AUX83394.1"/>
    </source>
</evidence>
<reference evidence="3 4" key="1">
    <citation type="submission" date="2018-01" db="EMBL/GenBank/DDBJ databases">
        <authorList>
            <person name="Jones A.E."/>
            <person name="Sivanathan V."/>
            <person name="Betsko A.J."/>
            <person name="Aull H.G."/>
            <person name="Zack K.M."/>
            <person name="Kukan E.N."/>
            <person name="Garlena R.A."/>
            <person name="Russell D.A."/>
            <person name="Pope W.H."/>
            <person name="Jacobs-Sera D."/>
            <person name="Hatfull G.F."/>
        </authorList>
    </citation>
    <scope>NUCLEOTIDE SEQUENCE [LARGE SCALE GENOMIC DNA]</scope>
</reference>
<dbReference type="EMBL" id="MG839027">
    <property type="protein sequence ID" value="AUX83394.1"/>
    <property type="molecule type" value="Genomic_DNA"/>
</dbReference>
<dbReference type="KEGG" id="vg:40099875"/>
<dbReference type="Proteomes" id="UP000241926">
    <property type="component" value="Segment"/>
</dbReference>
<protein>
    <recommendedName>
        <fullName evidence="2">DUF2786 domain-containing protein</fullName>
    </recommendedName>
</protein>
<dbReference type="InterPro" id="IPR024498">
    <property type="entry name" value="DUF2786"/>
</dbReference>
<dbReference type="OrthoDB" id="14391at10239"/>
<dbReference type="RefSeq" id="YP_009623094.1">
    <property type="nucleotide sequence ID" value="NC_042109.1"/>
</dbReference>
<proteinExistence type="predicted"/>
<gene>
    <name evidence="3" type="primary">56</name>
    <name evidence="3" type="ORF">SEA_ELERI_56</name>
</gene>
<feature type="compositionally biased region" description="Low complexity" evidence="1">
    <location>
        <begin position="207"/>
        <end position="223"/>
    </location>
</feature>
<dbReference type="GeneID" id="40099875"/>
<dbReference type="Pfam" id="PF10979">
    <property type="entry name" value="DUF2786"/>
    <property type="match status" value="1"/>
</dbReference>
<feature type="compositionally biased region" description="Gly residues" evidence="1">
    <location>
        <begin position="231"/>
        <end position="241"/>
    </location>
</feature>
<evidence type="ECO:0000313" key="4">
    <source>
        <dbReference type="Proteomes" id="UP000241926"/>
    </source>
</evidence>
<keyword evidence="4" id="KW-1185">Reference proteome</keyword>
<feature type="domain" description="DUF2786" evidence="2">
    <location>
        <begin position="9"/>
        <end position="42"/>
    </location>
</feature>
<sequence length="241" mass="26093">MSDKKIELINQLLAKAESTTPEEAEALTEHAERLMIKYGIEQAQLEAKKGKPTEQIVQERLEFTGAYRGEMINLGAAVCNALGALRVLQNTGANRGKTFVLYVIGFESDVRQAITLIQSLQVQSAVAVRAWWKANKEEHAWKSSYDQEKVRRSFVHGFGTGAGSRIRATRATVVEESSKGTDLVLASRDTKVQEHFDSLATRKGRARTATGRDGAAADGYRAGQNANTGGTAVGQGRGIGA</sequence>